<dbReference type="GO" id="GO:0008999">
    <property type="term" value="F:protein-N-terminal-alanine acetyltransferase activity"/>
    <property type="evidence" value="ECO:0007669"/>
    <property type="project" value="TreeGrafter"/>
</dbReference>
<dbReference type="STRING" id="1265309.K529_004630"/>
<reference evidence="2 3" key="1">
    <citation type="journal article" date="2016" name="ISME J.">
        <title>Global occurrence and heterogeneity of the Roseobacter-clade species Ruegeria mobilis.</title>
        <authorList>
            <person name="Sonnenschein E."/>
            <person name="Gram L."/>
        </authorList>
    </citation>
    <scope>NUCLEOTIDE SEQUENCE [LARGE SCALE GENOMIC DNA]</scope>
    <source>
        <strain evidence="2 3">F1926</strain>
    </source>
</reference>
<dbReference type="Proteomes" id="UP000013243">
    <property type="component" value="Chromosome"/>
</dbReference>
<dbReference type="AlphaFoldDB" id="A0A1B1A0D2"/>
<dbReference type="GO" id="GO:1990189">
    <property type="term" value="F:protein N-terminal-serine acetyltransferase activity"/>
    <property type="evidence" value="ECO:0007669"/>
    <property type="project" value="TreeGrafter"/>
</dbReference>
<dbReference type="Pfam" id="PF13302">
    <property type="entry name" value="Acetyltransf_3"/>
    <property type="match status" value="1"/>
</dbReference>
<dbReference type="PANTHER" id="PTHR43441:SF3">
    <property type="entry name" value="ACETYLTRANSFERASE"/>
    <property type="match status" value="1"/>
</dbReference>
<protein>
    <recommendedName>
        <fullName evidence="1">N-acetyltransferase domain-containing protein</fullName>
    </recommendedName>
</protein>
<dbReference type="SUPFAM" id="SSF55729">
    <property type="entry name" value="Acyl-CoA N-acyltransferases (Nat)"/>
    <property type="match status" value="1"/>
</dbReference>
<organism evidence="2 3">
    <name type="scientific">Tritonibacter mobilis F1926</name>
    <dbReference type="NCBI Taxonomy" id="1265309"/>
    <lineage>
        <taxon>Bacteria</taxon>
        <taxon>Pseudomonadati</taxon>
        <taxon>Pseudomonadota</taxon>
        <taxon>Alphaproteobacteria</taxon>
        <taxon>Rhodobacterales</taxon>
        <taxon>Paracoccaceae</taxon>
        <taxon>Tritonibacter</taxon>
    </lineage>
</organism>
<dbReference type="Gene3D" id="3.40.630.30">
    <property type="match status" value="1"/>
</dbReference>
<evidence type="ECO:0000313" key="3">
    <source>
        <dbReference type="Proteomes" id="UP000013243"/>
    </source>
</evidence>
<feature type="domain" description="N-acetyltransferase" evidence="1">
    <location>
        <begin position="24"/>
        <end position="185"/>
    </location>
</feature>
<evidence type="ECO:0000259" key="1">
    <source>
        <dbReference type="PROSITE" id="PS51186"/>
    </source>
</evidence>
<dbReference type="EMBL" id="CP015230">
    <property type="protein sequence ID" value="ANP40045.1"/>
    <property type="molecule type" value="Genomic_DNA"/>
</dbReference>
<evidence type="ECO:0000313" key="2">
    <source>
        <dbReference type="EMBL" id="ANP40045.1"/>
    </source>
</evidence>
<dbReference type="PANTHER" id="PTHR43441">
    <property type="entry name" value="RIBOSOMAL-PROTEIN-SERINE ACETYLTRANSFERASE"/>
    <property type="match status" value="1"/>
</dbReference>
<accession>A0A1B1A0D2</accession>
<dbReference type="GeneID" id="28249092"/>
<dbReference type="KEGG" id="rmb:K529_004630"/>
<gene>
    <name evidence="2" type="ORF">K529_004630</name>
</gene>
<dbReference type="InterPro" id="IPR000182">
    <property type="entry name" value="GNAT_dom"/>
</dbReference>
<dbReference type="RefSeq" id="WP_005665685.1">
    <property type="nucleotide sequence ID" value="NZ_CP015230.1"/>
</dbReference>
<proteinExistence type="predicted"/>
<dbReference type="InterPro" id="IPR016181">
    <property type="entry name" value="Acyl_CoA_acyltransferase"/>
</dbReference>
<dbReference type="InterPro" id="IPR051908">
    <property type="entry name" value="Ribosomal_N-acetyltransferase"/>
</dbReference>
<dbReference type="PROSITE" id="PS51186">
    <property type="entry name" value="GNAT"/>
    <property type="match status" value="1"/>
</dbReference>
<sequence length="205" mass="23610">MQYLSGERAEPRGFIPQRIETQRLDLRLARRDDATALADVRSKNHAELWPWFHQEMGTTAEESSPDWQSQRLTRDIDALNRRQRLPYIIWQQKQLIGRIDVIPHWHEARFRLAYWISNTHQAKGYGSEAVTAVTQMAFRALGAQRVTTGHAAHNRASAALARRLGFQPYARQPNACLLPDGSSVDGLGYERRNSERLPEVGARWR</sequence>
<dbReference type="OrthoDB" id="9795188at2"/>
<name>A0A1B1A0D2_9RHOB</name>
<dbReference type="GO" id="GO:0005737">
    <property type="term" value="C:cytoplasm"/>
    <property type="evidence" value="ECO:0007669"/>
    <property type="project" value="TreeGrafter"/>
</dbReference>